<comment type="caution">
    <text evidence="2">The sequence shown here is derived from an EMBL/GenBank/DDBJ whole genome shotgun (WGS) entry which is preliminary data.</text>
</comment>
<gene>
    <name evidence="2" type="ORF">FRUB_04742</name>
</gene>
<accession>A0A225DH75</accession>
<reference evidence="3" key="1">
    <citation type="submission" date="2017-06" db="EMBL/GenBank/DDBJ databases">
        <title>Genome analysis of Fimbriiglobus ruber SP5, the first member of the order Planctomycetales with confirmed chitinolytic capability.</title>
        <authorList>
            <person name="Ravin N.V."/>
            <person name="Rakitin A.L."/>
            <person name="Ivanova A.A."/>
            <person name="Beletsky A.V."/>
            <person name="Kulichevskaya I.S."/>
            <person name="Mardanov A.V."/>
            <person name="Dedysh S.N."/>
        </authorList>
    </citation>
    <scope>NUCLEOTIDE SEQUENCE [LARGE SCALE GENOMIC DNA]</scope>
    <source>
        <strain evidence="3">SP5</strain>
    </source>
</reference>
<evidence type="ECO:0000313" key="2">
    <source>
        <dbReference type="EMBL" id="OWK40850.1"/>
    </source>
</evidence>
<dbReference type="AlphaFoldDB" id="A0A225DH75"/>
<evidence type="ECO:0000259" key="1">
    <source>
        <dbReference type="PROSITE" id="PS50234"/>
    </source>
</evidence>
<evidence type="ECO:0000313" key="3">
    <source>
        <dbReference type="Proteomes" id="UP000214646"/>
    </source>
</evidence>
<sequence length="697" mass="77236">MLTVDAPLPRQPVDLRQLARYQVGVTTHAVSSLESRGSGTADVRAAGYFRGQRLGLAHATTVVMSGQPDLVVTDVQPEPRASIAVRADFDPGAVAILLDYSGSMSFGWGGSAKEKAKKEVVIDLLRNLLPKLPPSTRLTVRLMHKNTDLTTANSEKLYPVDADGRAVGLAELFDKLEKIKPDGATPLLPSMRSAIGDMPADYEGVKTLIVLTDGADTTKQLQVFGPKLERVREPRDMTPEQKQQIGDLVRKDVETFANKEVSKGASVHMVIFGSDQAEEELAVKMFQPVEEFEPRIRGRVYRAKDEGDLQRELLAALRPKVQLLKNETPVSRTQKVNIPPNGMPTNRTGDFQADGTLWWRGPVAADQYDLAYHTTRQGISLDAGDAMCVEMNRRPDGGVDFRRELYFKSVDRGRAAGRMTESDDWLLTAPEYGFRQQGDFYLVATAALEGKNVLSPGVNGLLRQEKPRFLWWELLRPNGQTDERLPRTVYVRNAPGLPAPSWRVVADHGRLKAGLTDREFKLRAWPMTKDPLPLGGKEKLSRGDMEKGGVRSVSGATLRVKLEDVAFVPDTPVDPDRLPPGLAGKPLRCLVVRVDDPTGRLLRARVSWQADVKVAEHQYFYEKADLARLRPKVIRYTAVFGPVTDDFVASRGETEIELLSVADALADDRNKPLVVDLRRPAEAPAPLDVLPPFRERD</sequence>
<proteinExistence type="predicted"/>
<protein>
    <recommendedName>
        <fullName evidence="1">VWFA domain-containing protein</fullName>
    </recommendedName>
</protein>
<name>A0A225DH75_9BACT</name>
<keyword evidence="3" id="KW-1185">Reference proteome</keyword>
<dbReference type="PROSITE" id="PS50234">
    <property type="entry name" value="VWFA"/>
    <property type="match status" value="1"/>
</dbReference>
<dbReference type="SUPFAM" id="SSF53300">
    <property type="entry name" value="vWA-like"/>
    <property type="match status" value="1"/>
</dbReference>
<dbReference type="Proteomes" id="UP000214646">
    <property type="component" value="Unassembled WGS sequence"/>
</dbReference>
<dbReference type="InterPro" id="IPR036465">
    <property type="entry name" value="vWFA_dom_sf"/>
</dbReference>
<dbReference type="RefSeq" id="WP_088255819.1">
    <property type="nucleotide sequence ID" value="NZ_NIDE01000007.1"/>
</dbReference>
<dbReference type="OrthoDB" id="219224at2"/>
<dbReference type="EMBL" id="NIDE01000007">
    <property type="protein sequence ID" value="OWK40850.1"/>
    <property type="molecule type" value="Genomic_DNA"/>
</dbReference>
<organism evidence="2 3">
    <name type="scientific">Fimbriiglobus ruber</name>
    <dbReference type="NCBI Taxonomy" id="1908690"/>
    <lineage>
        <taxon>Bacteria</taxon>
        <taxon>Pseudomonadati</taxon>
        <taxon>Planctomycetota</taxon>
        <taxon>Planctomycetia</taxon>
        <taxon>Gemmatales</taxon>
        <taxon>Gemmataceae</taxon>
        <taxon>Fimbriiglobus</taxon>
    </lineage>
</organism>
<dbReference type="InterPro" id="IPR002035">
    <property type="entry name" value="VWF_A"/>
</dbReference>
<dbReference type="Gene3D" id="3.40.50.410">
    <property type="entry name" value="von Willebrand factor, type A domain"/>
    <property type="match status" value="1"/>
</dbReference>
<feature type="domain" description="VWFA" evidence="1">
    <location>
        <begin position="93"/>
        <end position="317"/>
    </location>
</feature>